<dbReference type="EMBL" id="QGKX02001521">
    <property type="protein sequence ID" value="KAF3507234.1"/>
    <property type="molecule type" value="Genomic_DNA"/>
</dbReference>
<sequence length="69" mass="7856">MLRNLFLPLPQVALGNREVLVDRCWKVSIGVLLTPSVDVLLLASVDTNVNFRNSWRFQLRNLRPEASPP</sequence>
<reference evidence="1" key="1">
    <citation type="submission" date="2019-12" db="EMBL/GenBank/DDBJ databases">
        <title>Genome sequencing and annotation of Brassica cretica.</title>
        <authorList>
            <person name="Studholme D.J."/>
            <person name="Sarris P."/>
        </authorList>
    </citation>
    <scope>NUCLEOTIDE SEQUENCE</scope>
    <source>
        <strain evidence="1">PFS-109/04</strain>
        <tissue evidence="1">Leaf</tissue>
    </source>
</reference>
<evidence type="ECO:0000313" key="2">
    <source>
        <dbReference type="Proteomes" id="UP000712600"/>
    </source>
</evidence>
<protein>
    <submittedName>
        <fullName evidence="1">Uncharacterized protein</fullName>
    </submittedName>
</protein>
<accession>A0A8S9NQU0</accession>
<proteinExistence type="predicted"/>
<comment type="caution">
    <text evidence="1">The sequence shown here is derived from an EMBL/GenBank/DDBJ whole genome shotgun (WGS) entry which is preliminary data.</text>
</comment>
<evidence type="ECO:0000313" key="1">
    <source>
        <dbReference type="EMBL" id="KAF3507234.1"/>
    </source>
</evidence>
<organism evidence="1 2">
    <name type="scientific">Brassica cretica</name>
    <name type="common">Mustard</name>
    <dbReference type="NCBI Taxonomy" id="69181"/>
    <lineage>
        <taxon>Eukaryota</taxon>
        <taxon>Viridiplantae</taxon>
        <taxon>Streptophyta</taxon>
        <taxon>Embryophyta</taxon>
        <taxon>Tracheophyta</taxon>
        <taxon>Spermatophyta</taxon>
        <taxon>Magnoliopsida</taxon>
        <taxon>eudicotyledons</taxon>
        <taxon>Gunneridae</taxon>
        <taxon>Pentapetalae</taxon>
        <taxon>rosids</taxon>
        <taxon>malvids</taxon>
        <taxon>Brassicales</taxon>
        <taxon>Brassicaceae</taxon>
        <taxon>Brassiceae</taxon>
        <taxon>Brassica</taxon>
    </lineage>
</organism>
<dbReference type="AlphaFoldDB" id="A0A8S9NQU0"/>
<dbReference type="Proteomes" id="UP000712600">
    <property type="component" value="Unassembled WGS sequence"/>
</dbReference>
<name>A0A8S9NQU0_BRACR</name>
<gene>
    <name evidence="1" type="ORF">F2Q69_00005475</name>
</gene>